<dbReference type="PANTHER" id="PTHR10491:SF4">
    <property type="entry name" value="METHIONINE ADENOSYLTRANSFERASE 2 SUBUNIT BETA"/>
    <property type="match status" value="1"/>
</dbReference>
<dbReference type="AlphaFoldDB" id="A0AA39XNX2"/>
<dbReference type="GO" id="GO:0048270">
    <property type="term" value="F:methionine adenosyltransferase regulator activity"/>
    <property type="evidence" value="ECO:0007669"/>
    <property type="project" value="TreeGrafter"/>
</dbReference>
<keyword evidence="3" id="KW-1185">Reference proteome</keyword>
<feature type="domain" description="NAD-dependent epimerase/dehydratase" evidence="1">
    <location>
        <begin position="15"/>
        <end position="151"/>
    </location>
</feature>
<dbReference type="SUPFAM" id="SSF51735">
    <property type="entry name" value="NAD(P)-binding Rossmann-fold domains"/>
    <property type="match status" value="1"/>
</dbReference>
<evidence type="ECO:0000313" key="2">
    <source>
        <dbReference type="EMBL" id="KAK0637389.1"/>
    </source>
</evidence>
<dbReference type="Proteomes" id="UP001174934">
    <property type="component" value="Unassembled WGS sequence"/>
</dbReference>
<dbReference type="EMBL" id="JAULSR010000001">
    <property type="protein sequence ID" value="KAK0637389.1"/>
    <property type="molecule type" value="Genomic_DNA"/>
</dbReference>
<dbReference type="Pfam" id="PF01370">
    <property type="entry name" value="Epimerase"/>
    <property type="match status" value="1"/>
</dbReference>
<reference evidence="2" key="1">
    <citation type="submission" date="2023-06" db="EMBL/GenBank/DDBJ databases">
        <title>Genome-scale phylogeny and comparative genomics of the fungal order Sordariales.</title>
        <authorList>
            <consortium name="Lawrence Berkeley National Laboratory"/>
            <person name="Hensen N."/>
            <person name="Bonometti L."/>
            <person name="Westerberg I."/>
            <person name="Brannstrom I.O."/>
            <person name="Guillou S."/>
            <person name="Cros-Aarteil S."/>
            <person name="Calhoun S."/>
            <person name="Haridas S."/>
            <person name="Kuo A."/>
            <person name="Mondo S."/>
            <person name="Pangilinan J."/>
            <person name="Riley R."/>
            <person name="LaButti K."/>
            <person name="Andreopoulos B."/>
            <person name="Lipzen A."/>
            <person name="Chen C."/>
            <person name="Yanf M."/>
            <person name="Daum C."/>
            <person name="Ng V."/>
            <person name="Clum A."/>
            <person name="Steindorff A."/>
            <person name="Ohm R."/>
            <person name="Martin F."/>
            <person name="Silar P."/>
            <person name="Natvig D."/>
            <person name="Lalanne C."/>
            <person name="Gautier V."/>
            <person name="Ament-velasquez S.L."/>
            <person name="Kruys A."/>
            <person name="Hutchinson M.I."/>
            <person name="Powell A.J."/>
            <person name="Barry K."/>
            <person name="Miller A.N."/>
            <person name="Grigoriev I.V."/>
            <person name="Debuchy R."/>
            <person name="Gladieux P."/>
            <person name="Thoren M.H."/>
            <person name="Johannesson H."/>
        </authorList>
    </citation>
    <scope>NUCLEOTIDE SEQUENCE</scope>
    <source>
        <strain evidence="2">SMH3391-2</strain>
    </source>
</reference>
<dbReference type="InterPro" id="IPR001509">
    <property type="entry name" value="Epimerase_deHydtase"/>
</dbReference>
<name>A0AA39XNX2_9PEZI</name>
<organism evidence="2 3">
    <name type="scientific">Bombardia bombarda</name>
    <dbReference type="NCBI Taxonomy" id="252184"/>
    <lineage>
        <taxon>Eukaryota</taxon>
        <taxon>Fungi</taxon>
        <taxon>Dikarya</taxon>
        <taxon>Ascomycota</taxon>
        <taxon>Pezizomycotina</taxon>
        <taxon>Sordariomycetes</taxon>
        <taxon>Sordariomycetidae</taxon>
        <taxon>Sordariales</taxon>
        <taxon>Lasiosphaeriaceae</taxon>
        <taxon>Bombardia</taxon>
    </lineage>
</organism>
<dbReference type="InterPro" id="IPR005913">
    <property type="entry name" value="dTDP_dehydrorham_reduct"/>
</dbReference>
<protein>
    <submittedName>
        <fullName evidence="2">Epimerase/hydratase</fullName>
    </submittedName>
</protein>
<dbReference type="GO" id="GO:0048269">
    <property type="term" value="C:methionine adenosyltransferase complex"/>
    <property type="evidence" value="ECO:0007669"/>
    <property type="project" value="TreeGrafter"/>
</dbReference>
<accession>A0AA39XNX2</accession>
<dbReference type="InterPro" id="IPR036291">
    <property type="entry name" value="NAD(P)-bd_dom_sf"/>
</dbReference>
<evidence type="ECO:0000313" key="3">
    <source>
        <dbReference type="Proteomes" id="UP001174934"/>
    </source>
</evidence>
<evidence type="ECO:0000259" key="1">
    <source>
        <dbReference type="Pfam" id="PF01370"/>
    </source>
</evidence>
<comment type="caution">
    <text evidence="2">The sequence shown here is derived from an EMBL/GenBank/DDBJ whole genome shotgun (WGS) entry which is preliminary data.</text>
</comment>
<gene>
    <name evidence="2" type="ORF">B0T17DRAFT_108756</name>
</gene>
<dbReference type="Gene3D" id="3.40.50.720">
    <property type="entry name" value="NAD(P)-binding Rossmann-like Domain"/>
    <property type="match status" value="1"/>
</dbReference>
<proteinExistence type="predicted"/>
<dbReference type="GO" id="GO:0006556">
    <property type="term" value="P:S-adenosylmethionine biosynthetic process"/>
    <property type="evidence" value="ECO:0007669"/>
    <property type="project" value="TreeGrafter"/>
</dbReference>
<sequence>MAVTTRPQIFLIFGNGWIASQIKELLEAAGKTVVVSLVRTESREEVTNELIRHNATNVFNCAGLRGTPNADWCEDHQVEVTRSNILGVLNVVDCCFELSIHVTQFGSGCIYDQDEAHPLDGTGFTEEETPFYGGSMYSRSRLLSENTIRVYPNVLILRLRGPMAADLNQKNLITRLMTYKKLISIPSSISVLTNLLPGAVLMAEYGVTGIYNLVNPQPCTNNQVMELAKKYIRPSLTWENFEVEDMNKVLKAPRANVTLDATKLVKKCRELGYEIKDSQTAVEDMFIEMRAKGL</sequence>
<dbReference type="PANTHER" id="PTHR10491">
    <property type="entry name" value="DTDP-4-DEHYDRORHAMNOSE REDUCTASE"/>
    <property type="match status" value="1"/>
</dbReference>